<keyword evidence="1" id="KW-0175">Coiled coil</keyword>
<sequence>MFPSLAHKVSGATRSLTKSQVRLGTQSGPSGLLSQGAFGQSGIPVGSISPHLTGSAFHLIGSSSAAAGAGSLTPGGIGLPIQNTESILLGRLLHEKETMLQQQLHELTRLRFQNSEMEVKIKSLQRELDTKTSQMNAMEVAQSTAGITGLVDWQSQISGMPINQAELATLRKANTEMREKLMHLQNSLQERENELIRIQHKQTSESTLEIERLKLELAKLKEERESIVGFLHDGYN</sequence>
<name>A0A3P6ZJJ1_HYMDI</name>
<evidence type="ECO:0000256" key="1">
    <source>
        <dbReference type="SAM" id="Coils"/>
    </source>
</evidence>
<dbReference type="EMBL" id="UYSG01002730">
    <property type="protein sequence ID" value="VDL57708.1"/>
    <property type="molecule type" value="Genomic_DNA"/>
</dbReference>
<gene>
    <name evidence="2" type="ORF">HDID_LOCUS5390</name>
</gene>
<evidence type="ECO:0000313" key="3">
    <source>
        <dbReference type="Proteomes" id="UP000274504"/>
    </source>
</evidence>
<reference evidence="2 3" key="1">
    <citation type="submission" date="2018-11" db="EMBL/GenBank/DDBJ databases">
        <authorList>
            <consortium name="Pathogen Informatics"/>
        </authorList>
    </citation>
    <scope>NUCLEOTIDE SEQUENCE [LARGE SCALE GENOMIC DNA]</scope>
</reference>
<dbReference type="OrthoDB" id="2019763at2759"/>
<proteinExistence type="predicted"/>
<accession>A0A3P6ZJJ1</accession>
<organism evidence="2 3">
    <name type="scientific">Hymenolepis diminuta</name>
    <name type="common">Rat tapeworm</name>
    <dbReference type="NCBI Taxonomy" id="6216"/>
    <lineage>
        <taxon>Eukaryota</taxon>
        <taxon>Metazoa</taxon>
        <taxon>Spiralia</taxon>
        <taxon>Lophotrochozoa</taxon>
        <taxon>Platyhelminthes</taxon>
        <taxon>Cestoda</taxon>
        <taxon>Eucestoda</taxon>
        <taxon>Cyclophyllidea</taxon>
        <taxon>Hymenolepididae</taxon>
        <taxon>Hymenolepis</taxon>
    </lineage>
</organism>
<dbReference type="Proteomes" id="UP000274504">
    <property type="component" value="Unassembled WGS sequence"/>
</dbReference>
<evidence type="ECO:0000313" key="2">
    <source>
        <dbReference type="EMBL" id="VDL57708.1"/>
    </source>
</evidence>
<feature type="coiled-coil region" evidence="1">
    <location>
        <begin position="107"/>
        <end position="141"/>
    </location>
</feature>
<dbReference type="AlphaFoldDB" id="A0A3P6ZJJ1"/>
<feature type="coiled-coil region" evidence="1">
    <location>
        <begin position="167"/>
        <end position="223"/>
    </location>
</feature>
<protein>
    <submittedName>
        <fullName evidence="2">Uncharacterized protein</fullName>
    </submittedName>
</protein>